<gene>
    <name evidence="1" type="ORF">LMG27198_38140</name>
</gene>
<evidence type="ECO:0000313" key="1">
    <source>
        <dbReference type="EMBL" id="GLI94822.1"/>
    </source>
</evidence>
<sequence>MLFKRVDACRGKQKRFNHRLSPPAIGWAICLNSEAHDANFPLKEFEAVEEQVEEWRRAAREADQLVMRVELTLK</sequence>
<evidence type="ECO:0000313" key="2">
    <source>
        <dbReference type="Proteomes" id="UP001144323"/>
    </source>
</evidence>
<dbReference type="EMBL" id="BSEC01000001">
    <property type="protein sequence ID" value="GLI94822.1"/>
    <property type="molecule type" value="Genomic_DNA"/>
</dbReference>
<reference evidence="1" key="1">
    <citation type="journal article" date="2023" name="Int. J. Syst. Evol. Microbiol.">
        <title>Methylocystis iwaonis sp. nov., a type II methane-oxidizing bacterium from surface soil of a rice paddy field in Japan, and emended description of the genus Methylocystis (ex Whittenbury et al. 1970) Bowman et al. 1993.</title>
        <authorList>
            <person name="Kaise H."/>
            <person name="Sawadogo J.B."/>
            <person name="Alam M.S."/>
            <person name="Ueno C."/>
            <person name="Dianou D."/>
            <person name="Shinjo R."/>
            <person name="Asakawa S."/>
        </authorList>
    </citation>
    <scope>NUCLEOTIDE SEQUENCE</scope>
    <source>
        <strain evidence="1">LMG27198</strain>
    </source>
</reference>
<accession>A0A9W6LTS1</accession>
<proteinExistence type="predicted"/>
<name>A0A9W6LTS1_9HYPH</name>
<protein>
    <submittedName>
        <fullName evidence="1">Uncharacterized protein</fullName>
    </submittedName>
</protein>
<comment type="caution">
    <text evidence="1">The sequence shown here is derived from an EMBL/GenBank/DDBJ whole genome shotgun (WGS) entry which is preliminary data.</text>
</comment>
<dbReference type="AlphaFoldDB" id="A0A9W6LTS1"/>
<dbReference type="Proteomes" id="UP001144323">
    <property type="component" value="Unassembled WGS sequence"/>
</dbReference>
<keyword evidence="2" id="KW-1185">Reference proteome</keyword>
<organism evidence="1 2">
    <name type="scientific">Methylocystis echinoides</name>
    <dbReference type="NCBI Taxonomy" id="29468"/>
    <lineage>
        <taxon>Bacteria</taxon>
        <taxon>Pseudomonadati</taxon>
        <taxon>Pseudomonadota</taxon>
        <taxon>Alphaproteobacteria</taxon>
        <taxon>Hyphomicrobiales</taxon>
        <taxon>Methylocystaceae</taxon>
        <taxon>Methylocystis</taxon>
    </lineage>
</organism>